<proteinExistence type="predicted"/>
<dbReference type="AlphaFoldDB" id="A0A0P1AER2"/>
<sequence>MSKKRDTATEQQRGIKTICNYERQIQHTEMYGRNKLLHIQYPGENENISCTF</sequence>
<dbReference type="EMBL" id="CCYD01000322">
    <property type="protein sequence ID" value="CEG38956.1"/>
    <property type="molecule type" value="Genomic_DNA"/>
</dbReference>
<keyword evidence="2" id="KW-1185">Reference proteome</keyword>
<organism evidence="1 2">
    <name type="scientific">Plasmopara halstedii</name>
    <name type="common">Downy mildew of sunflower</name>
    <dbReference type="NCBI Taxonomy" id="4781"/>
    <lineage>
        <taxon>Eukaryota</taxon>
        <taxon>Sar</taxon>
        <taxon>Stramenopiles</taxon>
        <taxon>Oomycota</taxon>
        <taxon>Peronosporomycetes</taxon>
        <taxon>Peronosporales</taxon>
        <taxon>Peronosporaceae</taxon>
        <taxon>Plasmopara</taxon>
    </lineage>
</organism>
<dbReference type="Proteomes" id="UP000054928">
    <property type="component" value="Unassembled WGS sequence"/>
</dbReference>
<name>A0A0P1AER2_PLAHL</name>
<evidence type="ECO:0000313" key="1">
    <source>
        <dbReference type="EMBL" id="CEG38956.1"/>
    </source>
</evidence>
<dbReference type="RefSeq" id="XP_024575325.1">
    <property type="nucleotide sequence ID" value="XM_024724449.1"/>
</dbReference>
<dbReference type="GeneID" id="36404054"/>
<reference evidence="2" key="1">
    <citation type="submission" date="2014-09" db="EMBL/GenBank/DDBJ databases">
        <authorList>
            <person name="Sharma Rahul"/>
            <person name="Thines Marco"/>
        </authorList>
    </citation>
    <scope>NUCLEOTIDE SEQUENCE [LARGE SCALE GENOMIC DNA]</scope>
</reference>
<evidence type="ECO:0000313" key="2">
    <source>
        <dbReference type="Proteomes" id="UP000054928"/>
    </source>
</evidence>
<accession>A0A0P1AER2</accession>
<protein>
    <submittedName>
        <fullName evidence="1">Uncharacterized protein</fullName>
    </submittedName>
</protein>